<name>A0ACB9ANU9_CICIN</name>
<evidence type="ECO:0000313" key="1">
    <source>
        <dbReference type="EMBL" id="KAI3710110.1"/>
    </source>
</evidence>
<protein>
    <submittedName>
        <fullName evidence="1">Uncharacterized protein</fullName>
    </submittedName>
</protein>
<dbReference type="EMBL" id="CM042015">
    <property type="protein sequence ID" value="KAI3710110.1"/>
    <property type="molecule type" value="Genomic_DNA"/>
</dbReference>
<dbReference type="Proteomes" id="UP001055811">
    <property type="component" value="Linkage Group LG07"/>
</dbReference>
<evidence type="ECO:0000313" key="2">
    <source>
        <dbReference type="Proteomes" id="UP001055811"/>
    </source>
</evidence>
<proteinExistence type="predicted"/>
<reference evidence="2" key="1">
    <citation type="journal article" date="2022" name="Mol. Ecol. Resour.">
        <title>The genomes of chicory, endive, great burdock and yacon provide insights into Asteraceae palaeo-polyploidization history and plant inulin production.</title>
        <authorList>
            <person name="Fan W."/>
            <person name="Wang S."/>
            <person name="Wang H."/>
            <person name="Wang A."/>
            <person name="Jiang F."/>
            <person name="Liu H."/>
            <person name="Zhao H."/>
            <person name="Xu D."/>
            <person name="Zhang Y."/>
        </authorList>
    </citation>
    <scope>NUCLEOTIDE SEQUENCE [LARGE SCALE GENOMIC DNA]</scope>
    <source>
        <strain evidence="2">cv. Punajuju</strain>
    </source>
</reference>
<organism evidence="1 2">
    <name type="scientific">Cichorium intybus</name>
    <name type="common">Chicory</name>
    <dbReference type="NCBI Taxonomy" id="13427"/>
    <lineage>
        <taxon>Eukaryota</taxon>
        <taxon>Viridiplantae</taxon>
        <taxon>Streptophyta</taxon>
        <taxon>Embryophyta</taxon>
        <taxon>Tracheophyta</taxon>
        <taxon>Spermatophyta</taxon>
        <taxon>Magnoliopsida</taxon>
        <taxon>eudicotyledons</taxon>
        <taxon>Gunneridae</taxon>
        <taxon>Pentapetalae</taxon>
        <taxon>asterids</taxon>
        <taxon>campanulids</taxon>
        <taxon>Asterales</taxon>
        <taxon>Asteraceae</taxon>
        <taxon>Cichorioideae</taxon>
        <taxon>Cichorieae</taxon>
        <taxon>Cichoriinae</taxon>
        <taxon>Cichorium</taxon>
    </lineage>
</organism>
<reference evidence="1 2" key="2">
    <citation type="journal article" date="2022" name="Mol. Ecol. Resour.">
        <title>The genomes of chicory, endive, great burdock and yacon provide insights into Asteraceae paleo-polyploidization history and plant inulin production.</title>
        <authorList>
            <person name="Fan W."/>
            <person name="Wang S."/>
            <person name="Wang H."/>
            <person name="Wang A."/>
            <person name="Jiang F."/>
            <person name="Liu H."/>
            <person name="Zhao H."/>
            <person name="Xu D."/>
            <person name="Zhang Y."/>
        </authorList>
    </citation>
    <scope>NUCLEOTIDE SEQUENCE [LARGE SCALE GENOMIC DNA]</scope>
    <source>
        <strain evidence="2">cv. Punajuju</strain>
        <tissue evidence="1">Leaves</tissue>
    </source>
</reference>
<keyword evidence="2" id="KW-1185">Reference proteome</keyword>
<sequence length="500" mass="56066">MEQQYCSESIFENNGNNMLIGGMEAEFHDAVEENDPFVDASHGFNSDHSLSISEPDSSNDDEPTVYILSEHTPDSPSSHSSSGLRRRRPRFHRSCEDISESQFFKNNPDGLIDFNRLSQRKKYKRSRSVGSNGSPLHDMQDASSAITSVGSNRRLNNESITSNSPDSFPILLLTLVELVLKALGYQTQLFATPLKSPIWLMQISYILVSDPLSIVYQWIEKHKFTWSSCLPTGQGLLWFAYSYLILVGFFASSFLLSGTIMKWIVTEPAQITEELIFDYTIDTPMAFVPIISCSNSSFPGLIENSKIGATGSQVLHFDREVQATVSLTLPESDYNRNLGIFQVRLDFLSDDGKPLATIRQTSMLPFKSEPIRLLSTFFKLAPLLTGYSSESETLDITFRGYTEKNATTSCSRVVLEQRAEFARGGGIPEIYAASLKLETRHPFWKRVLWYWKSVIQIGITSMMFTVELLFMLVCRPIVFPGRRRAGDSSGNDASGNTPSS</sequence>
<comment type="caution">
    <text evidence="1">The sequence shown here is derived from an EMBL/GenBank/DDBJ whole genome shotgun (WGS) entry which is preliminary data.</text>
</comment>
<accession>A0ACB9ANU9</accession>
<gene>
    <name evidence="1" type="ORF">L2E82_39884</name>
</gene>